<comment type="function">
    <text evidence="1 8">Acts as an adapter for the XPO1/CRM1-mediated export of the 60S ribosomal subunit.</text>
</comment>
<feature type="domain" description="Nmd3 N-terminal" evidence="9">
    <location>
        <begin position="18"/>
        <end position="246"/>
    </location>
</feature>
<dbReference type="GO" id="GO:0005634">
    <property type="term" value="C:nucleus"/>
    <property type="evidence" value="ECO:0007669"/>
    <property type="project" value="UniProtKB-SubCell"/>
</dbReference>
<dbReference type="Pfam" id="PF21192">
    <property type="entry name" value="OB_NMD3"/>
    <property type="match status" value="1"/>
</dbReference>
<comment type="similarity">
    <text evidence="2 8">Belongs to the NMD3 family.</text>
</comment>
<dbReference type="InterPro" id="IPR039768">
    <property type="entry name" value="Nmd3"/>
</dbReference>
<dbReference type="InterPro" id="IPR048898">
    <property type="entry name" value="OB_NMD3"/>
</dbReference>
<accession>A0AA38HFH2</accession>
<evidence type="ECO:0000256" key="7">
    <source>
        <dbReference type="ARBA" id="ARBA00023242"/>
    </source>
</evidence>
<dbReference type="Pfam" id="PF21193">
    <property type="entry name" value="NMD_SH3"/>
    <property type="match status" value="1"/>
</dbReference>
<protein>
    <recommendedName>
        <fullName evidence="3 8">60S ribosomal export protein NMD3</fullName>
    </recommendedName>
</protein>
<dbReference type="InterPro" id="IPR007064">
    <property type="entry name" value="Nmd3_N"/>
</dbReference>
<reference evidence="12" key="1">
    <citation type="journal article" date="2023" name="G3 (Bethesda)">
        <title>Whole genome assemblies of Zophobas morio and Tenebrio molitor.</title>
        <authorList>
            <person name="Kaur S."/>
            <person name="Stinson S.A."/>
            <person name="diCenzo G.C."/>
        </authorList>
    </citation>
    <scope>NUCLEOTIDE SEQUENCE</scope>
    <source>
        <strain evidence="12">QUZm001</strain>
    </source>
</reference>
<dbReference type="GO" id="GO:0000055">
    <property type="term" value="P:ribosomal large subunit export from nucleus"/>
    <property type="evidence" value="ECO:0007669"/>
    <property type="project" value="TreeGrafter"/>
</dbReference>
<organism evidence="12 13">
    <name type="scientific">Zophobas morio</name>
    <dbReference type="NCBI Taxonomy" id="2755281"/>
    <lineage>
        <taxon>Eukaryota</taxon>
        <taxon>Metazoa</taxon>
        <taxon>Ecdysozoa</taxon>
        <taxon>Arthropoda</taxon>
        <taxon>Hexapoda</taxon>
        <taxon>Insecta</taxon>
        <taxon>Pterygota</taxon>
        <taxon>Neoptera</taxon>
        <taxon>Endopterygota</taxon>
        <taxon>Coleoptera</taxon>
        <taxon>Polyphaga</taxon>
        <taxon>Cucujiformia</taxon>
        <taxon>Tenebrionidae</taxon>
        <taxon>Zophobas</taxon>
    </lineage>
</organism>
<feature type="domain" description="60S ribosomal export protein NMD3 OB-fold" evidence="10">
    <location>
        <begin position="313"/>
        <end position="397"/>
    </location>
</feature>
<feature type="domain" description="60S ribosomal export protein NMD3 SH3" evidence="11">
    <location>
        <begin position="249"/>
        <end position="296"/>
    </location>
</feature>
<comment type="subcellular location">
    <subcellularLocation>
        <location evidence="8">Cytoplasm</location>
    </subcellularLocation>
    <subcellularLocation>
        <location evidence="8">Nucleus</location>
    </subcellularLocation>
</comment>
<dbReference type="InterPro" id="IPR048899">
    <property type="entry name" value="NMD_SH3"/>
</dbReference>
<dbReference type="AlphaFoldDB" id="A0AA38HFH2"/>
<keyword evidence="4 8" id="KW-0813">Transport</keyword>
<comment type="caution">
    <text evidence="12">The sequence shown here is derived from an EMBL/GenBank/DDBJ whole genome shotgun (WGS) entry which is preliminary data.</text>
</comment>
<dbReference type="PANTHER" id="PTHR12746:SF2">
    <property type="entry name" value="60S RIBOSOMAL EXPORT PROTEIN NMD3"/>
    <property type="match status" value="1"/>
</dbReference>
<proteinExistence type="inferred from homology"/>
<evidence type="ECO:0000256" key="2">
    <source>
        <dbReference type="ARBA" id="ARBA00009794"/>
    </source>
</evidence>
<evidence type="ECO:0000259" key="9">
    <source>
        <dbReference type="Pfam" id="PF04981"/>
    </source>
</evidence>
<sequence>MNSQSYYNPNVTLPTVLCCVCGLPINPNSANMCVPCLRSKIDISEEIPRQSYINFCRGCQRYNIPPSHWVTAELESPQLLAILLKRVKGLSKVRLVDASFVWTEPHSKRIKVKLIIEKAVFSSTVLQHSFVVEFVVMPSFCEDCHQGAAKDHWNAVVQLRQKVKHKKTFYYLEQLILKHRAHVRTINIKERPDGLDFYYSTRNDAIKMVDFLQSVAPVRLKLSERLMSTDLQSNTANFKHTYSVEIVPICKDDFICLPAKLARSSGNISQVLLCLRVGTSLKLIDPNTLQLAEVTNEKYWKEPFSAICSYGDLLEFVVLDVEPVSTRGKFALADVQCVRARDLGRASGSFFTRTHLGNLLRPGDSCLGYDLTSLNTNNSDFESLDHCQLLPVLLVKKHYPYRRKNRRSRKWKLKTLDKEIECTNQFEQDKASAAFESFLQDVEEDRELRSTINIFKNLHFNSDDCAVRNEEDEGEEDFPEPSIEEMLDASTARAAVFHCNGKKPGAIVNLTRQHRRSTATISFCLASRYSCPPNQFGTGLKFLLAREIDLKSILSETKEAAGIHWATRQAAKSVTLSTPFFATKSSSPRKG</sequence>
<evidence type="ECO:0000313" key="13">
    <source>
        <dbReference type="Proteomes" id="UP001168821"/>
    </source>
</evidence>
<evidence type="ECO:0000313" key="12">
    <source>
        <dbReference type="EMBL" id="KAJ3615572.1"/>
    </source>
</evidence>
<evidence type="ECO:0000256" key="4">
    <source>
        <dbReference type="ARBA" id="ARBA00022448"/>
    </source>
</evidence>
<dbReference type="GO" id="GO:0015031">
    <property type="term" value="P:protein transport"/>
    <property type="evidence" value="ECO:0007669"/>
    <property type="project" value="UniProtKB-KW"/>
</dbReference>
<evidence type="ECO:0000259" key="11">
    <source>
        <dbReference type="Pfam" id="PF21193"/>
    </source>
</evidence>
<gene>
    <name evidence="12" type="ORF">Zmor_016316</name>
</gene>
<dbReference type="GO" id="GO:0005737">
    <property type="term" value="C:cytoplasm"/>
    <property type="evidence" value="ECO:0007669"/>
    <property type="project" value="UniProtKB-SubCell"/>
</dbReference>
<evidence type="ECO:0000256" key="1">
    <source>
        <dbReference type="ARBA" id="ARBA00002269"/>
    </source>
</evidence>
<keyword evidence="7 8" id="KW-0539">Nucleus</keyword>
<name>A0AA38HFH2_9CUCU</name>
<dbReference type="Proteomes" id="UP001168821">
    <property type="component" value="Unassembled WGS sequence"/>
</dbReference>
<dbReference type="GO" id="GO:0043023">
    <property type="term" value="F:ribosomal large subunit binding"/>
    <property type="evidence" value="ECO:0007669"/>
    <property type="project" value="InterPro"/>
</dbReference>
<evidence type="ECO:0000256" key="3">
    <source>
        <dbReference type="ARBA" id="ARBA00017035"/>
    </source>
</evidence>
<dbReference type="EMBL" id="JALNTZ010004043">
    <property type="protein sequence ID" value="KAJ3615572.1"/>
    <property type="molecule type" value="Genomic_DNA"/>
</dbReference>
<dbReference type="PANTHER" id="PTHR12746">
    <property type="entry name" value="NONSENSE-MEDIATED MRNA DECAY PROTEIN 3"/>
    <property type="match status" value="1"/>
</dbReference>
<keyword evidence="5 8" id="KW-0963">Cytoplasm</keyword>
<evidence type="ECO:0000256" key="6">
    <source>
        <dbReference type="ARBA" id="ARBA00022927"/>
    </source>
</evidence>
<evidence type="ECO:0000256" key="8">
    <source>
        <dbReference type="RuleBase" id="RU364108"/>
    </source>
</evidence>
<dbReference type="Pfam" id="PF04981">
    <property type="entry name" value="NMD3"/>
    <property type="match status" value="1"/>
</dbReference>
<evidence type="ECO:0000259" key="10">
    <source>
        <dbReference type="Pfam" id="PF21192"/>
    </source>
</evidence>
<evidence type="ECO:0000256" key="5">
    <source>
        <dbReference type="ARBA" id="ARBA00022490"/>
    </source>
</evidence>
<keyword evidence="6 8" id="KW-0653">Protein transport</keyword>
<keyword evidence="13" id="KW-1185">Reference proteome</keyword>